<evidence type="ECO:0000256" key="1">
    <source>
        <dbReference type="ARBA" id="ARBA00004571"/>
    </source>
</evidence>
<dbReference type="Pfam" id="PF07715">
    <property type="entry name" value="Plug"/>
    <property type="match status" value="1"/>
</dbReference>
<feature type="domain" description="TonB-dependent receptor plug" evidence="13">
    <location>
        <begin position="110"/>
        <end position="194"/>
    </location>
</feature>
<keyword evidence="15" id="KW-1185">Reference proteome</keyword>
<proteinExistence type="inferred from homology"/>
<keyword evidence="4 10" id="KW-0812">Transmembrane</keyword>
<comment type="caution">
    <text evidence="14">The sequence shown here is derived from an EMBL/GenBank/DDBJ whole genome shotgun (WGS) entry which is preliminary data.</text>
</comment>
<evidence type="ECO:0000259" key="12">
    <source>
        <dbReference type="Pfam" id="PF00593"/>
    </source>
</evidence>
<feature type="domain" description="TonB-dependent receptor-like beta-barrel" evidence="12">
    <location>
        <begin position="365"/>
        <end position="727"/>
    </location>
</feature>
<evidence type="ECO:0000313" key="14">
    <source>
        <dbReference type="EMBL" id="CCH52609.1"/>
    </source>
</evidence>
<comment type="subcellular location">
    <subcellularLocation>
        <location evidence="1 10">Cell outer membrane</location>
        <topology evidence="1 10">Multi-pass membrane protein</topology>
    </subcellularLocation>
</comment>
<evidence type="ECO:0000256" key="4">
    <source>
        <dbReference type="ARBA" id="ARBA00022692"/>
    </source>
</evidence>
<keyword evidence="3 10" id="KW-1134">Transmembrane beta strand</keyword>
<dbReference type="Gene3D" id="2.170.130.10">
    <property type="entry name" value="TonB-dependent receptor, plug domain"/>
    <property type="match status" value="1"/>
</dbReference>
<dbReference type="InterPro" id="IPR036942">
    <property type="entry name" value="Beta-barrel_TonB_sf"/>
</dbReference>
<dbReference type="PROSITE" id="PS52016">
    <property type="entry name" value="TONB_DEPENDENT_REC_3"/>
    <property type="match status" value="1"/>
</dbReference>
<evidence type="ECO:0000256" key="10">
    <source>
        <dbReference type="PROSITE-ProRule" id="PRU01360"/>
    </source>
</evidence>
<keyword evidence="6 11" id="KW-0798">TonB box</keyword>
<keyword evidence="7 10" id="KW-0472">Membrane</keyword>
<dbReference type="InterPro" id="IPR039426">
    <property type="entry name" value="TonB-dep_rcpt-like"/>
</dbReference>
<dbReference type="GO" id="GO:0015344">
    <property type="term" value="F:siderophore uptake transmembrane transporter activity"/>
    <property type="evidence" value="ECO:0007669"/>
    <property type="project" value="TreeGrafter"/>
</dbReference>
<dbReference type="GO" id="GO:0009279">
    <property type="term" value="C:cell outer membrane"/>
    <property type="evidence" value="ECO:0007669"/>
    <property type="project" value="UniProtKB-SubCell"/>
</dbReference>
<keyword evidence="8 14" id="KW-0675">Receptor</keyword>
<keyword evidence="5" id="KW-0732">Signal</keyword>
<dbReference type="InterPro" id="IPR037066">
    <property type="entry name" value="Plug_dom_sf"/>
</dbReference>
<evidence type="ECO:0000256" key="8">
    <source>
        <dbReference type="ARBA" id="ARBA00023170"/>
    </source>
</evidence>
<dbReference type="Proteomes" id="UP000009309">
    <property type="component" value="Unassembled WGS sequence"/>
</dbReference>
<dbReference type="PANTHER" id="PTHR30069">
    <property type="entry name" value="TONB-DEPENDENT OUTER MEMBRANE RECEPTOR"/>
    <property type="match status" value="1"/>
</dbReference>
<dbReference type="STRING" id="1185876.BN8_01622"/>
<evidence type="ECO:0000259" key="13">
    <source>
        <dbReference type="Pfam" id="PF07715"/>
    </source>
</evidence>
<dbReference type="InterPro" id="IPR000531">
    <property type="entry name" value="Beta-barrel_TonB"/>
</dbReference>
<dbReference type="EMBL" id="CAIT01000005">
    <property type="protein sequence ID" value="CCH52609.1"/>
    <property type="molecule type" value="Genomic_DNA"/>
</dbReference>
<evidence type="ECO:0000256" key="9">
    <source>
        <dbReference type="ARBA" id="ARBA00023237"/>
    </source>
</evidence>
<dbReference type="eggNOG" id="COG4772">
    <property type="taxonomic scope" value="Bacteria"/>
</dbReference>
<evidence type="ECO:0000256" key="2">
    <source>
        <dbReference type="ARBA" id="ARBA00022448"/>
    </source>
</evidence>
<evidence type="ECO:0000256" key="6">
    <source>
        <dbReference type="ARBA" id="ARBA00023077"/>
    </source>
</evidence>
<dbReference type="InterPro" id="IPR012910">
    <property type="entry name" value="Plug_dom"/>
</dbReference>
<dbReference type="Pfam" id="PF00593">
    <property type="entry name" value="TonB_dep_Rec_b-barrel"/>
    <property type="match status" value="1"/>
</dbReference>
<dbReference type="AlphaFoldDB" id="I2GFD4"/>
<evidence type="ECO:0000313" key="15">
    <source>
        <dbReference type="Proteomes" id="UP000009309"/>
    </source>
</evidence>
<accession>I2GFD4</accession>
<dbReference type="GO" id="GO:0044718">
    <property type="term" value="P:siderophore transmembrane transport"/>
    <property type="evidence" value="ECO:0007669"/>
    <property type="project" value="TreeGrafter"/>
</dbReference>
<organism evidence="14 15">
    <name type="scientific">Fibrisoma limi BUZ 3</name>
    <dbReference type="NCBI Taxonomy" id="1185876"/>
    <lineage>
        <taxon>Bacteria</taxon>
        <taxon>Pseudomonadati</taxon>
        <taxon>Bacteroidota</taxon>
        <taxon>Cytophagia</taxon>
        <taxon>Cytophagales</taxon>
        <taxon>Spirosomataceae</taxon>
        <taxon>Fibrisoma</taxon>
    </lineage>
</organism>
<reference evidence="14 15" key="1">
    <citation type="journal article" date="2012" name="J. Bacteriol.">
        <title>Genome Sequence of the Filamentous Bacterium Fibrisoma limi BUZ 3T.</title>
        <authorList>
            <person name="Filippini M."/>
            <person name="Qi W."/>
            <person name="Jaenicke S."/>
            <person name="Goesmann A."/>
            <person name="Smits T.H."/>
            <person name="Bagheri H.C."/>
        </authorList>
    </citation>
    <scope>NUCLEOTIDE SEQUENCE [LARGE SCALE GENOMIC DNA]</scope>
    <source>
        <strain evidence="15">BUZ 3T</strain>
    </source>
</reference>
<evidence type="ECO:0000256" key="11">
    <source>
        <dbReference type="RuleBase" id="RU003357"/>
    </source>
</evidence>
<evidence type="ECO:0000256" key="7">
    <source>
        <dbReference type="ARBA" id="ARBA00023136"/>
    </source>
</evidence>
<dbReference type="PANTHER" id="PTHR30069:SF29">
    <property type="entry name" value="HEMOGLOBIN AND HEMOGLOBIN-HAPTOGLOBIN-BINDING PROTEIN 1-RELATED"/>
    <property type="match status" value="1"/>
</dbReference>
<evidence type="ECO:0000256" key="5">
    <source>
        <dbReference type="ARBA" id="ARBA00022729"/>
    </source>
</evidence>
<comment type="similarity">
    <text evidence="10 11">Belongs to the TonB-dependent receptor family.</text>
</comment>
<gene>
    <name evidence="14" type="ORF">BN8_01622</name>
</gene>
<sequence length="761" mass="84940">MLGTYRLQYGITSVSAAPSSLPAMLLTVRLPLVYALLILLSATPVRLFAQSDTVRSPLTTSAHVLNEVTVRSRRMPSVESLPDVYGTYLMAGKRSEVIRLSGLDANVAEKTGRQVFARVPGVFVYDMDGVGNQINIATRGLDPHRSWELNSRQNGVITNSDLYGYPASHFSPPLESIDRVELVRGTASLQYGSQFGGMINYVTKGADTTRTIGYESINSVGSYGLRSMYNALGGRIGKWAYYVYDYRRHSDGYRQNSCSDAQAQFASLQYQATDRLRLRAELGRSTYRYQIPGPLTDSMFAENPRQSTRSRNYFSPDIWVPSVRLDWQLTDRTQIVWTTSAVLGTRSSVQFDAFATVADAIDPQTGQYKPRQVDIDRFNSYTSELRLLHRYAFVNREATLAIGVQGINNDLHRRQLGQGTTGTDYDLSLVEGTIWGRDLHFRTRNVAVFAENQFRLTSRLTVSAGLRAENGESRMSGLIRYYAPIDVPNTITHRFVLAGVNAQYRLNDAVRVYGGWSQAYRPVIFKDIIPASVYERVAPNLKDATGFNAELGIEGHWQALRMHVTLFDLLYRNRMGNLITTDPAGQSLVLRTNIGDSRNQGVEALVEVDVVHTRRWGVQVFSTTAYIDARYVNASVSNGRENMVVDGNRVESVPVWTSRNGLVVRYGRARLTTLYSYVGQTFSDALNTPIPTANGAKGPVPAYGLWDVNVSWRTSKHVLIRGSLNNLLNRQYFTKRPTFYPGPGVWPSDGRSGVVAVGFTL</sequence>
<dbReference type="Gene3D" id="2.40.170.20">
    <property type="entry name" value="TonB-dependent receptor, beta-barrel domain"/>
    <property type="match status" value="1"/>
</dbReference>
<evidence type="ECO:0000256" key="3">
    <source>
        <dbReference type="ARBA" id="ARBA00022452"/>
    </source>
</evidence>
<keyword evidence="9 10" id="KW-0998">Cell outer membrane</keyword>
<name>I2GFD4_9BACT</name>
<protein>
    <submittedName>
        <fullName evidence="14">TonB-dependent receptor</fullName>
    </submittedName>
</protein>
<dbReference type="SUPFAM" id="SSF56935">
    <property type="entry name" value="Porins"/>
    <property type="match status" value="1"/>
</dbReference>
<keyword evidence="2 10" id="KW-0813">Transport</keyword>